<comment type="similarity">
    <text evidence="6">Belongs to the ABC-4 integral membrane protein family.</text>
</comment>
<keyword evidence="4 7" id="KW-1133">Transmembrane helix</keyword>
<evidence type="ECO:0000256" key="6">
    <source>
        <dbReference type="ARBA" id="ARBA00038076"/>
    </source>
</evidence>
<dbReference type="Pfam" id="PF02687">
    <property type="entry name" value="FtsX"/>
    <property type="match status" value="1"/>
</dbReference>
<keyword evidence="3 7" id="KW-0812">Transmembrane</keyword>
<proteinExistence type="inferred from homology"/>
<organism evidence="9 10">
    <name type="scientific">Corynebacterium wankanglinii</name>
    <dbReference type="NCBI Taxonomy" id="2735136"/>
    <lineage>
        <taxon>Bacteria</taxon>
        <taxon>Bacillati</taxon>
        <taxon>Actinomycetota</taxon>
        <taxon>Actinomycetes</taxon>
        <taxon>Mycobacteriales</taxon>
        <taxon>Corynebacteriaceae</taxon>
        <taxon>Corynebacterium</taxon>
    </lineage>
</organism>
<name>A0A838CMQ7_9CORY</name>
<dbReference type="InterPro" id="IPR003838">
    <property type="entry name" value="ABC3_permease_C"/>
</dbReference>
<sequence>MLRAVGTQRRQVRTMITLESVQMTVYGAILGVLLGLGLGWAFLTVLEAKGLTTIVVPWPLIGTVLAGSFVVGLIAAVWPAGRAAKTPPLDAIAE</sequence>
<comment type="caution">
    <text evidence="9">The sequence shown here is derived from an EMBL/GenBank/DDBJ whole genome shotgun (WGS) entry which is preliminary data.</text>
</comment>
<evidence type="ECO:0000256" key="4">
    <source>
        <dbReference type="ARBA" id="ARBA00022989"/>
    </source>
</evidence>
<keyword evidence="2" id="KW-1003">Cell membrane</keyword>
<dbReference type="PANTHER" id="PTHR30572">
    <property type="entry name" value="MEMBRANE COMPONENT OF TRANSPORTER-RELATED"/>
    <property type="match status" value="1"/>
</dbReference>
<evidence type="ECO:0000256" key="1">
    <source>
        <dbReference type="ARBA" id="ARBA00004651"/>
    </source>
</evidence>
<dbReference type="GO" id="GO:0022857">
    <property type="term" value="F:transmembrane transporter activity"/>
    <property type="evidence" value="ECO:0007669"/>
    <property type="project" value="TreeGrafter"/>
</dbReference>
<evidence type="ECO:0000256" key="5">
    <source>
        <dbReference type="ARBA" id="ARBA00023136"/>
    </source>
</evidence>
<feature type="transmembrane region" description="Helical" evidence="7">
    <location>
        <begin position="21"/>
        <end position="43"/>
    </location>
</feature>
<gene>
    <name evidence="9" type="ORF">HMC16_11150</name>
</gene>
<dbReference type="InterPro" id="IPR050250">
    <property type="entry name" value="Macrolide_Exporter_MacB"/>
</dbReference>
<reference evidence="9 10" key="1">
    <citation type="submission" date="2020-05" db="EMBL/GenBank/DDBJ databases">
        <title>Descriptions of Corynebacterium xxxx sp. nov., Corynebacterium yyyy sp. nov. and Corynebacterium zzzz sp. nov.</title>
        <authorList>
            <person name="Zhang G."/>
        </authorList>
    </citation>
    <scope>NUCLEOTIDE SEQUENCE [LARGE SCALE GENOMIC DNA]</scope>
    <source>
        <strain evidence="10">zg-915</strain>
    </source>
</reference>
<keyword evidence="5 7" id="KW-0472">Membrane</keyword>
<dbReference type="Proteomes" id="UP000581408">
    <property type="component" value="Unassembled WGS sequence"/>
</dbReference>
<evidence type="ECO:0000313" key="9">
    <source>
        <dbReference type="EMBL" id="MBA1836257.1"/>
    </source>
</evidence>
<feature type="transmembrane region" description="Helical" evidence="7">
    <location>
        <begin position="55"/>
        <end position="78"/>
    </location>
</feature>
<evidence type="ECO:0000313" key="10">
    <source>
        <dbReference type="Proteomes" id="UP000581408"/>
    </source>
</evidence>
<evidence type="ECO:0000256" key="7">
    <source>
        <dbReference type="SAM" id="Phobius"/>
    </source>
</evidence>
<evidence type="ECO:0000259" key="8">
    <source>
        <dbReference type="Pfam" id="PF02687"/>
    </source>
</evidence>
<dbReference type="EMBL" id="JABFEE010000016">
    <property type="protein sequence ID" value="MBA1836257.1"/>
    <property type="molecule type" value="Genomic_DNA"/>
</dbReference>
<dbReference type="AlphaFoldDB" id="A0A838CMQ7"/>
<dbReference type="PANTHER" id="PTHR30572:SF4">
    <property type="entry name" value="ABC TRANSPORTER PERMEASE YTRF"/>
    <property type="match status" value="1"/>
</dbReference>
<feature type="domain" description="ABC3 transporter permease C-terminal" evidence="8">
    <location>
        <begin position="1"/>
        <end position="88"/>
    </location>
</feature>
<evidence type="ECO:0000256" key="3">
    <source>
        <dbReference type="ARBA" id="ARBA00022692"/>
    </source>
</evidence>
<accession>A0A838CMQ7</accession>
<dbReference type="GO" id="GO:0005886">
    <property type="term" value="C:plasma membrane"/>
    <property type="evidence" value="ECO:0007669"/>
    <property type="project" value="UniProtKB-SubCell"/>
</dbReference>
<evidence type="ECO:0000256" key="2">
    <source>
        <dbReference type="ARBA" id="ARBA00022475"/>
    </source>
</evidence>
<comment type="subcellular location">
    <subcellularLocation>
        <location evidence="1">Cell membrane</location>
        <topology evidence="1">Multi-pass membrane protein</topology>
    </subcellularLocation>
</comment>
<protein>
    <submittedName>
        <fullName evidence="9">ABC transporter permease</fullName>
    </submittedName>
</protein>